<name>A0ABZ0PJT3_9PROT</name>
<dbReference type="Gene3D" id="2.150.10.10">
    <property type="entry name" value="Serralysin-like metalloprotease, C-terminal"/>
    <property type="match status" value="1"/>
</dbReference>
<dbReference type="InterPro" id="IPR011049">
    <property type="entry name" value="Serralysin-like_metalloprot_C"/>
</dbReference>
<gene>
    <name evidence="1" type="ORF">R9Z33_03790</name>
</gene>
<dbReference type="Proteomes" id="UP001305521">
    <property type="component" value="Chromosome"/>
</dbReference>
<sequence length="75" mass="7814">MAEGDRIDLRRIGLDSSLLGNQSFTWIGGADFGEVVGELRFASGVLEGDLDGDGGADFQVTLTGIAALTAANIWL</sequence>
<organism evidence="1 2">
    <name type="scientific">Sediminicoccus rosea</name>
    <dbReference type="NCBI Taxonomy" id="1225128"/>
    <lineage>
        <taxon>Bacteria</taxon>
        <taxon>Pseudomonadati</taxon>
        <taxon>Pseudomonadota</taxon>
        <taxon>Alphaproteobacteria</taxon>
        <taxon>Acetobacterales</taxon>
        <taxon>Roseomonadaceae</taxon>
        <taxon>Sediminicoccus</taxon>
    </lineage>
</organism>
<keyword evidence="2" id="KW-1185">Reference proteome</keyword>
<dbReference type="RefSeq" id="WP_318649970.1">
    <property type="nucleotide sequence ID" value="NZ_CP137852.1"/>
</dbReference>
<evidence type="ECO:0000313" key="1">
    <source>
        <dbReference type="EMBL" id="WPB85993.1"/>
    </source>
</evidence>
<evidence type="ECO:0000313" key="2">
    <source>
        <dbReference type="Proteomes" id="UP001305521"/>
    </source>
</evidence>
<accession>A0ABZ0PJT3</accession>
<dbReference type="EMBL" id="CP137852">
    <property type="protein sequence ID" value="WPB85993.1"/>
    <property type="molecule type" value="Genomic_DNA"/>
</dbReference>
<reference evidence="1 2" key="1">
    <citation type="submission" date="2023-11" db="EMBL/GenBank/DDBJ databases">
        <title>Arctic aerobic anoxygenic photoheterotroph Sediminicoccus rosea KRV36 adapts its photosynthesis to long days of polar summer.</title>
        <authorList>
            <person name="Tomasch J."/>
            <person name="Kopejtka K."/>
            <person name="Bily T."/>
            <person name="Gardiner A.T."/>
            <person name="Gardian Z."/>
            <person name="Shivaramu S."/>
            <person name="Koblizek M."/>
            <person name="Engelhardt F."/>
            <person name="Kaftan D."/>
        </authorList>
    </citation>
    <scope>NUCLEOTIDE SEQUENCE [LARGE SCALE GENOMIC DNA]</scope>
    <source>
        <strain evidence="1 2">R-30</strain>
    </source>
</reference>
<proteinExistence type="predicted"/>
<protein>
    <submittedName>
        <fullName evidence="1">Uncharacterized protein</fullName>
    </submittedName>
</protein>